<feature type="transmembrane region" description="Helical" evidence="1">
    <location>
        <begin position="66"/>
        <end position="87"/>
    </location>
</feature>
<organism evidence="3 4">
    <name type="scientific">Methylobacterium goesingense</name>
    <dbReference type="NCBI Taxonomy" id="243690"/>
    <lineage>
        <taxon>Bacteria</taxon>
        <taxon>Pseudomonadati</taxon>
        <taxon>Pseudomonadota</taxon>
        <taxon>Alphaproteobacteria</taxon>
        <taxon>Hyphomicrobiales</taxon>
        <taxon>Methylobacteriaceae</taxon>
        <taxon>Methylobacterium</taxon>
    </lineage>
</organism>
<dbReference type="Pfam" id="PF14378">
    <property type="entry name" value="PAP2_3"/>
    <property type="match status" value="1"/>
</dbReference>
<dbReference type="EMBL" id="JBEPMM010000001">
    <property type="protein sequence ID" value="MET3690636.1"/>
    <property type="molecule type" value="Genomic_DNA"/>
</dbReference>
<sequence length="316" mass="32921">MAALAAPHPALWGLALAVAVLDAVWLRRAGIALAPFGFSVAAALVAALLALATLFGPVLSEPKLRAMALASAALVAVTVPLAVLHYLTATWALPLADARLARAEAALGFDWPGYLAVLQAHPRLAWWLALAYHTSGPQVGLTVIALSATLRVGRLWAYVRMFAVLLLAVVLVAALVPAAGPFVHYGLVTVPDGSIETMGALWHLDALEHLRAGTLRVLALEDIRGLVTFPSFHVCLAVLTAWALAPIPILGPLAIALNAVVIVATLGAGGHYLPDLLAGFMLSVAVIGGRAILRGRRARPSGQRSEPAPCGSRCPR</sequence>
<proteinExistence type="predicted"/>
<evidence type="ECO:0000259" key="2">
    <source>
        <dbReference type="Pfam" id="PF14378"/>
    </source>
</evidence>
<evidence type="ECO:0000256" key="1">
    <source>
        <dbReference type="SAM" id="Phobius"/>
    </source>
</evidence>
<feature type="transmembrane region" description="Helical" evidence="1">
    <location>
        <begin position="249"/>
        <end position="270"/>
    </location>
</feature>
<dbReference type="Proteomes" id="UP001549145">
    <property type="component" value="Unassembled WGS sequence"/>
</dbReference>
<dbReference type="InterPro" id="IPR026841">
    <property type="entry name" value="Aur1/Ipt1"/>
</dbReference>
<feature type="domain" description="Inositolphosphotransferase Aur1/Ipt1" evidence="2">
    <location>
        <begin position="99"/>
        <end position="287"/>
    </location>
</feature>
<feature type="transmembrane region" description="Helical" evidence="1">
    <location>
        <begin position="36"/>
        <end position="59"/>
    </location>
</feature>
<keyword evidence="1" id="KW-0472">Membrane</keyword>
<gene>
    <name evidence="3" type="ORF">ABID43_000155</name>
</gene>
<keyword evidence="1" id="KW-1133">Transmembrane helix</keyword>
<dbReference type="RefSeq" id="WP_238279971.1">
    <property type="nucleotide sequence ID" value="NZ_BPQL01000069.1"/>
</dbReference>
<reference evidence="3 4" key="1">
    <citation type="submission" date="2024-06" db="EMBL/GenBank/DDBJ databases">
        <title>Genomic Encyclopedia of Type Strains, Phase IV (KMG-IV): sequencing the most valuable type-strain genomes for metagenomic binning, comparative biology and taxonomic classification.</title>
        <authorList>
            <person name="Goeker M."/>
        </authorList>
    </citation>
    <scope>NUCLEOTIDE SEQUENCE [LARGE SCALE GENOMIC DNA]</scope>
    <source>
        <strain evidence="3 4">DSM 21331</strain>
    </source>
</reference>
<name>A0ABV2KYJ9_9HYPH</name>
<protein>
    <recommendedName>
        <fullName evidence="2">Inositolphosphotransferase Aur1/Ipt1 domain-containing protein</fullName>
    </recommendedName>
</protein>
<feature type="transmembrane region" description="Helical" evidence="1">
    <location>
        <begin position="158"/>
        <end position="179"/>
    </location>
</feature>
<comment type="caution">
    <text evidence="3">The sequence shown here is derived from an EMBL/GenBank/DDBJ whole genome shotgun (WGS) entry which is preliminary data.</text>
</comment>
<evidence type="ECO:0000313" key="3">
    <source>
        <dbReference type="EMBL" id="MET3690636.1"/>
    </source>
</evidence>
<accession>A0ABV2KYJ9</accession>
<keyword evidence="4" id="KW-1185">Reference proteome</keyword>
<evidence type="ECO:0000313" key="4">
    <source>
        <dbReference type="Proteomes" id="UP001549145"/>
    </source>
</evidence>
<feature type="transmembrane region" description="Helical" evidence="1">
    <location>
        <begin position="223"/>
        <end position="242"/>
    </location>
</feature>
<keyword evidence="1" id="KW-0812">Transmembrane</keyword>
<feature type="transmembrane region" description="Helical" evidence="1">
    <location>
        <begin position="276"/>
        <end position="293"/>
    </location>
</feature>